<comment type="similarity">
    <text evidence="2 7">Belongs to the DedA family.</text>
</comment>
<reference evidence="10" key="1">
    <citation type="journal article" date="2019" name="Int. J. Syst. Evol. Microbiol.">
        <title>The Global Catalogue of Microorganisms (GCM) 10K type strain sequencing project: providing services to taxonomists for standard genome sequencing and annotation.</title>
        <authorList>
            <consortium name="The Broad Institute Genomics Platform"/>
            <consortium name="The Broad Institute Genome Sequencing Center for Infectious Disease"/>
            <person name="Wu L."/>
            <person name="Ma J."/>
        </authorList>
    </citation>
    <scope>NUCLEOTIDE SEQUENCE [LARGE SCALE GENOMIC DNA]</scope>
    <source>
        <strain evidence="10">CGMCC 1.15053</strain>
    </source>
</reference>
<dbReference type="EMBL" id="JBHSOH010000030">
    <property type="protein sequence ID" value="MFC5849684.1"/>
    <property type="molecule type" value="Genomic_DNA"/>
</dbReference>
<keyword evidence="6 7" id="KW-0472">Membrane</keyword>
<evidence type="ECO:0000313" key="9">
    <source>
        <dbReference type="EMBL" id="MFC5849684.1"/>
    </source>
</evidence>
<dbReference type="InterPro" id="IPR032818">
    <property type="entry name" value="DedA-like"/>
</dbReference>
<comment type="subcellular location">
    <subcellularLocation>
        <location evidence="1 7">Cell membrane</location>
        <topology evidence="1 7">Multi-pass membrane protein</topology>
    </subcellularLocation>
</comment>
<dbReference type="PANTHER" id="PTHR30353">
    <property type="entry name" value="INNER MEMBRANE PROTEIN DEDA-RELATED"/>
    <property type="match status" value="1"/>
</dbReference>
<name>A0ABW1DPB9_9DEIO</name>
<accession>A0ABW1DPB9</accession>
<dbReference type="RefSeq" id="WP_380051036.1">
    <property type="nucleotide sequence ID" value="NZ_JBHSOH010000030.1"/>
</dbReference>
<feature type="transmembrane region" description="Helical" evidence="7">
    <location>
        <begin position="68"/>
        <end position="87"/>
    </location>
</feature>
<evidence type="ECO:0000256" key="6">
    <source>
        <dbReference type="ARBA" id="ARBA00023136"/>
    </source>
</evidence>
<evidence type="ECO:0000256" key="5">
    <source>
        <dbReference type="ARBA" id="ARBA00022989"/>
    </source>
</evidence>
<evidence type="ECO:0000256" key="7">
    <source>
        <dbReference type="RuleBase" id="RU367016"/>
    </source>
</evidence>
<keyword evidence="4 7" id="KW-0812">Transmembrane</keyword>
<dbReference type="Proteomes" id="UP001595979">
    <property type="component" value="Unassembled WGS sequence"/>
</dbReference>
<comment type="caution">
    <text evidence="7">Lacks conserved residue(s) required for the propagation of feature annotation.</text>
</comment>
<gene>
    <name evidence="9" type="ORF">ACFPQ6_15370</name>
</gene>
<keyword evidence="10" id="KW-1185">Reference proteome</keyword>
<evidence type="ECO:0000256" key="3">
    <source>
        <dbReference type="ARBA" id="ARBA00022475"/>
    </source>
</evidence>
<dbReference type="Pfam" id="PF09335">
    <property type="entry name" value="VTT_dom"/>
    <property type="match status" value="1"/>
</dbReference>
<evidence type="ECO:0000256" key="4">
    <source>
        <dbReference type="ARBA" id="ARBA00022692"/>
    </source>
</evidence>
<keyword evidence="5 7" id="KW-1133">Transmembrane helix</keyword>
<dbReference type="InterPro" id="IPR032816">
    <property type="entry name" value="VTT_dom"/>
</dbReference>
<sequence>MILSGLLLAVAAPAAPAWLRALDPAWLDAATLLLMFVEGAGVPGVPGLLPMLAQAGMIGTGRTTFAQAALWGVLGNWLGSLAGYAFGRSGARRLPTRWRGHLEGERVRGLLERYGGGLVVLSRTVGSLRTPVTWSAAPLGYPFGRFAVFSLVGALLHVLVWQYGLWKFGAGLLAFARRAETDLLGVALGAALLWGLGWSSRRRRAPSARPPT</sequence>
<evidence type="ECO:0000313" key="10">
    <source>
        <dbReference type="Proteomes" id="UP001595979"/>
    </source>
</evidence>
<feature type="transmembrane region" description="Helical" evidence="7">
    <location>
        <begin position="183"/>
        <end position="199"/>
    </location>
</feature>
<evidence type="ECO:0000256" key="1">
    <source>
        <dbReference type="ARBA" id="ARBA00004651"/>
    </source>
</evidence>
<dbReference type="PANTHER" id="PTHR30353:SF15">
    <property type="entry name" value="INNER MEMBRANE PROTEIN YABI"/>
    <property type="match status" value="1"/>
</dbReference>
<organism evidence="9 10">
    <name type="scientific">Deinococcus petrolearius</name>
    <dbReference type="NCBI Taxonomy" id="1751295"/>
    <lineage>
        <taxon>Bacteria</taxon>
        <taxon>Thermotogati</taxon>
        <taxon>Deinococcota</taxon>
        <taxon>Deinococci</taxon>
        <taxon>Deinococcales</taxon>
        <taxon>Deinococcaceae</taxon>
        <taxon>Deinococcus</taxon>
    </lineage>
</organism>
<keyword evidence="3 7" id="KW-1003">Cell membrane</keyword>
<comment type="caution">
    <text evidence="9">The sequence shown here is derived from an EMBL/GenBank/DDBJ whole genome shotgun (WGS) entry which is preliminary data.</text>
</comment>
<evidence type="ECO:0000256" key="2">
    <source>
        <dbReference type="ARBA" id="ARBA00010792"/>
    </source>
</evidence>
<proteinExistence type="inferred from homology"/>
<feature type="transmembrane region" description="Helical" evidence="7">
    <location>
        <begin position="143"/>
        <end position="163"/>
    </location>
</feature>
<feature type="domain" description="VTT" evidence="8">
    <location>
        <begin position="51"/>
        <end position="163"/>
    </location>
</feature>
<evidence type="ECO:0000259" key="8">
    <source>
        <dbReference type="Pfam" id="PF09335"/>
    </source>
</evidence>
<protein>
    <submittedName>
        <fullName evidence="9">DedA family protein</fullName>
    </submittedName>
</protein>